<gene>
    <name evidence="1" type="ORF">S06H3_25638</name>
</gene>
<dbReference type="EMBL" id="BARV01014772">
    <property type="protein sequence ID" value="GAI22992.1"/>
    <property type="molecule type" value="Genomic_DNA"/>
</dbReference>
<comment type="caution">
    <text evidence="1">The sequence shown here is derived from an EMBL/GenBank/DDBJ whole genome shotgun (WGS) entry which is preliminary data.</text>
</comment>
<evidence type="ECO:0000313" key="1">
    <source>
        <dbReference type="EMBL" id="GAI22992.1"/>
    </source>
</evidence>
<accession>X1LUH0</accession>
<reference evidence="1" key="1">
    <citation type="journal article" date="2014" name="Front. Microbiol.">
        <title>High frequency of phylogenetically diverse reductive dehalogenase-homologous genes in deep subseafloor sedimentary metagenomes.</title>
        <authorList>
            <person name="Kawai M."/>
            <person name="Futagami T."/>
            <person name="Toyoda A."/>
            <person name="Takaki Y."/>
            <person name="Nishi S."/>
            <person name="Hori S."/>
            <person name="Arai W."/>
            <person name="Tsubouchi T."/>
            <person name="Morono Y."/>
            <person name="Uchiyama I."/>
            <person name="Ito T."/>
            <person name="Fujiyama A."/>
            <person name="Inagaki F."/>
            <person name="Takami H."/>
        </authorList>
    </citation>
    <scope>NUCLEOTIDE SEQUENCE</scope>
    <source>
        <strain evidence="1">Expedition CK06-06</strain>
    </source>
</reference>
<proteinExistence type="predicted"/>
<name>X1LUH0_9ZZZZ</name>
<protein>
    <submittedName>
        <fullName evidence="1">Uncharacterized protein</fullName>
    </submittedName>
</protein>
<sequence>MSLSDEALDYLEEEFTKRWPQAAQYLRTTTPGTKLYEAVALIWMGFKEGYLLAAPEAMIK</sequence>
<organism evidence="1">
    <name type="scientific">marine sediment metagenome</name>
    <dbReference type="NCBI Taxonomy" id="412755"/>
    <lineage>
        <taxon>unclassified sequences</taxon>
        <taxon>metagenomes</taxon>
        <taxon>ecological metagenomes</taxon>
    </lineage>
</organism>
<dbReference type="AlphaFoldDB" id="X1LUH0"/>